<dbReference type="GO" id="GO:0005634">
    <property type="term" value="C:nucleus"/>
    <property type="evidence" value="ECO:0007669"/>
    <property type="project" value="UniProtKB-SubCell"/>
</dbReference>
<comment type="subcellular location">
    <subcellularLocation>
        <location evidence="3">Cytoplasm</location>
    </subcellularLocation>
    <subcellularLocation>
        <location evidence="2">Nucleus</location>
    </subcellularLocation>
</comment>
<evidence type="ECO:0000256" key="9">
    <source>
        <dbReference type="SAM" id="MobiDB-lite"/>
    </source>
</evidence>
<proteinExistence type="inferred from homology"/>
<reference evidence="11" key="1">
    <citation type="submission" date="2025-08" db="UniProtKB">
        <authorList>
            <consortium name="RefSeq"/>
        </authorList>
    </citation>
    <scope>IDENTIFICATION</scope>
</reference>
<feature type="compositionally biased region" description="Polar residues" evidence="9">
    <location>
        <begin position="431"/>
        <end position="441"/>
    </location>
</feature>
<dbReference type="PRINTS" id="PR00375">
    <property type="entry name" value="HUNTINGTIN"/>
</dbReference>
<evidence type="ECO:0000256" key="3">
    <source>
        <dbReference type="ARBA" id="ARBA00004496"/>
    </source>
</evidence>
<comment type="similarity">
    <text evidence="4">Belongs to the huntingtin family.</text>
</comment>
<dbReference type="InterPro" id="IPR048413">
    <property type="entry name" value="Htt_C-HEAT_rpt"/>
</dbReference>
<keyword evidence="6" id="KW-0677">Repeat</keyword>
<evidence type="ECO:0000256" key="1">
    <source>
        <dbReference type="ARBA" id="ARBA00002907"/>
    </source>
</evidence>
<gene>
    <name evidence="11" type="primary">htt</name>
</gene>
<feature type="region of interest" description="Disordered" evidence="9">
    <location>
        <begin position="3040"/>
        <end position="3063"/>
    </location>
</feature>
<dbReference type="Pfam" id="PF12372">
    <property type="entry name" value="Htt_N-HEAT"/>
    <property type="match status" value="1"/>
</dbReference>
<organism evidence="10 11">
    <name type="scientific">Parambassis ranga</name>
    <name type="common">Indian glassy fish</name>
    <dbReference type="NCBI Taxonomy" id="210632"/>
    <lineage>
        <taxon>Eukaryota</taxon>
        <taxon>Metazoa</taxon>
        <taxon>Chordata</taxon>
        <taxon>Craniata</taxon>
        <taxon>Vertebrata</taxon>
        <taxon>Euteleostomi</taxon>
        <taxon>Actinopterygii</taxon>
        <taxon>Neopterygii</taxon>
        <taxon>Teleostei</taxon>
        <taxon>Neoteleostei</taxon>
        <taxon>Acanthomorphata</taxon>
        <taxon>Ovalentaria</taxon>
        <taxon>Ambassidae</taxon>
        <taxon>Parambassis</taxon>
    </lineage>
</organism>
<dbReference type="Gene3D" id="1.25.10.10">
    <property type="entry name" value="Leucine-rich Repeat Variant"/>
    <property type="match status" value="2"/>
</dbReference>
<accession>A0A6P7J2H8</accession>
<feature type="region of interest" description="Disordered" evidence="9">
    <location>
        <begin position="1231"/>
        <end position="1284"/>
    </location>
</feature>
<dbReference type="Proteomes" id="UP000515145">
    <property type="component" value="Chromosome 1"/>
</dbReference>
<name>A0A6P7J2H8_9TELE</name>
<dbReference type="RefSeq" id="XP_028270725.1">
    <property type="nucleotide sequence ID" value="XM_028414924.1"/>
</dbReference>
<dbReference type="InterPro" id="IPR048412">
    <property type="entry name" value="Htt_bridge"/>
</dbReference>
<dbReference type="InterPro" id="IPR011989">
    <property type="entry name" value="ARM-like"/>
</dbReference>
<evidence type="ECO:0000256" key="6">
    <source>
        <dbReference type="ARBA" id="ARBA00022737"/>
    </source>
</evidence>
<dbReference type="PANTHER" id="PTHR10170">
    <property type="entry name" value="HUNTINGTON DISEASE PROTEIN"/>
    <property type="match status" value="1"/>
</dbReference>
<dbReference type="FunFam" id="1.25.10.10:FF:000273">
    <property type="entry name" value="Huntingtin"/>
    <property type="match status" value="1"/>
</dbReference>
<dbReference type="InterPro" id="IPR028426">
    <property type="entry name" value="Huntingtin_fam"/>
</dbReference>
<feature type="region of interest" description="Disordered" evidence="9">
    <location>
        <begin position="657"/>
        <end position="698"/>
    </location>
</feature>
<feature type="compositionally biased region" description="Polar residues" evidence="9">
    <location>
        <begin position="517"/>
        <end position="533"/>
    </location>
</feature>
<feature type="region of interest" description="Disordered" evidence="9">
    <location>
        <begin position="2710"/>
        <end position="2736"/>
    </location>
</feature>
<dbReference type="Pfam" id="PF20927">
    <property type="entry name" value="Htt_C-HEAT"/>
    <property type="match status" value="2"/>
</dbReference>
<dbReference type="Pfam" id="PF20926">
    <property type="entry name" value="Htt_N-HEAT_1"/>
    <property type="match status" value="1"/>
</dbReference>
<dbReference type="InterPro" id="IPR024613">
    <property type="entry name" value="Huntingtin_N_HEAT_rpt-2"/>
</dbReference>
<feature type="compositionally biased region" description="Basic and acidic residues" evidence="9">
    <location>
        <begin position="670"/>
        <end position="689"/>
    </location>
</feature>
<feature type="compositionally biased region" description="Low complexity" evidence="9">
    <location>
        <begin position="1234"/>
        <end position="1245"/>
    </location>
</feature>
<feature type="compositionally biased region" description="Polar residues" evidence="9">
    <location>
        <begin position="478"/>
        <end position="499"/>
    </location>
</feature>
<dbReference type="FunFam" id="1.25.10.10:FF:000356">
    <property type="entry name" value="Putative huntingtin"/>
    <property type="match status" value="1"/>
</dbReference>
<evidence type="ECO:0000256" key="4">
    <source>
        <dbReference type="ARBA" id="ARBA00007153"/>
    </source>
</evidence>
<keyword evidence="7" id="KW-0539">Nucleus</keyword>
<evidence type="ECO:0000313" key="10">
    <source>
        <dbReference type="Proteomes" id="UP000515145"/>
    </source>
</evidence>
<dbReference type="Pfam" id="PF20925">
    <property type="entry name" value="Htt_bridge"/>
    <property type="match status" value="1"/>
</dbReference>
<feature type="region of interest" description="Disordered" evidence="9">
    <location>
        <begin position="431"/>
        <end position="617"/>
    </location>
</feature>
<sequence length="3257" mass="359444">MATMEKLMKAFESLKSFQQQQGPPTAEELVQRQKKEQATTKKDRVTHCLTICENIVAQSVRTSPEFQKLLGIAMEMFLLCSDDSESDVRMVADECLNKIIKALMDSNLPRLQLELYKEIKKNGASRSLRAALWRFAELAHLIRPQKCRPYLVNLLPCLTRITKRQEETVQETLAAAMPKIMAALGHFANDSEIKVLLKSFVANLKSSSPTIRRTAASSAVSVCQHSRRTSYFYTWLLNVLLGLLVPVDEEHASHLILGVLLTLRYLMPQLQQQVNTTSLKGSFGVMRKEADVQPTPEQLLQVYELTLHYTQHWDHNVVTAALELLQQMFRTPPPELLHMLITAGSISHATVFRQDAENRARSGSILEFIAGGGSSCSPLILRKQRGKMLSGEEDGLEDDPERAEVPTGAFTASVVGADGSSAAQVDIITEQPRSSQHTLQPGDSVDLSASSEQGGGGGGTSASGTPESPNDNEEEMLSRSSSGGANVTPETADYTTPENATPEGGPLGEGGTLLGTNDRSLPPSDSSQTTTEGPDSAVTPSDVAELSRTPLPRVIEPSPPSPTSTEGPDGTDSDSSVYTASSSSSSFSFSSSSSFYATSSSSSTSDKVLDGSESQYSGMQIGTLQDEEEEGAPSSSQEEPPEPFLQSALALSKPHLFEGRGHNRQGSDSSVDRFIPKEEPAEPEPDNKPSRIKGPIGHYTDQGMEPLVHCVRLLSASFLLTGQKKGLIPDKEVRVSVKALAVSCVGAAAALHPEAFFNSLYLEPLDGIPVEEQQYISDVLGLIDHGDPQIRGATAILCGAIMQAALTKSRYNIHTWLASVQSATGNPLSLVDLVPLLQKTLKDESSVTCKMACYAVRHCIMTVCSSTLSELGLQLVVDLLSLRDSSYWLVRTELLETLAEMDFRLVNFLERKTETLHTGDHHYTGRLRLQERVLNDVVIFLLGDDDPRVRHVAASAVSRLVSRLFYDCDQGQVDPVVAIARDQCSVYLQLLMHETLPPSQFTVSTITRTYRGYSLSNAVSDVTLENNLSRVVSAVSHAFTSSTSRALTFGCCEALCFLASNFPVGTWSTGWHCGYVSSSNNYFSRSSLNRSRGRALSLSHSSSASASSNTTSSAPDTERRTLTVGMANMVLSLLSSAWFPLDLSAHQDALMLSGNLLAAVAPKCMRNPWAGEEEGSSGNTSSGTNKMEEPWASLSERSLVSMVEQLFSHLLKILNICAHVLDDTPPGPAVKAALPSLSNTPSLSPIRRKGKEKEATEPSTAPMSPKKSNEVNTGRPGDGTGSTAVNKSTTFGSFYHLPPYLKLYDVLKATHANYKVTLDLHSSQEKFGSFLRATLDVLSQLLELATLNDIGKCVEEILGYLKSCFSREPTMATVCVQQLLKTLFGTNLSSQYEGVLSGPSRSQGKALRLGSSSLRPGLYHYCFMAPYTHFTQALADASLRNMVQAEQEQDTSGWFDVMQKASNQLRSNIANATRHRGDKNAIHNHIRLFEPLVIKALKQYTTSTSVALQRQVLDLLAQLVQLRVNYCLLDSDQVFIGFVLKQFEYIELGQFRDSEAIIPNIFFFLVLLSYERYHSKQIISIPKIIQLCDGIMASGRKAVTHAIPALQPIVHDLFVLRGSNKADAGKELDTQKEVVVSMLLRLVQYHQVLEMFILVLQQCHKESEDKWKRLSRQIADVILPMIAKQQMHLDSPEALGVLNTLFETVAPSSLRPVDMLLKSMFTIPATMTSVATVQLWVSGILAVLRVLVSQSTEDIVLSRIHELSLSPHLLSCHTIRRLHQQSPSPIGPPTTDVLGNQEANGEAQKAPPEETFARFLLQLVGVLLDDISTRRVKVDITEQQHTFYCQQLGTLLMCLIHVFKSGMFRRITAAASHLLKCDNSGQTDTEAALFYPLEELNSMVQCLITTHPSLVLLWCQVLLIINYTNYSWWAEVHQTPKRHSLSCTKLLSPHSSGEGEEDKPESRLAMVNREIVRRGALILFCDYVCQNLHDSEHLTWLIVNHVRDLINLSHEPPVQDFISAVHRNSAASGLFIQAIQSRCDNLTTPTMLKKTLQCLEGIHLSQSGSLLMLYVDKLLNTPFRVLARMVDTLACRRVEMLLAETLQNSIAQLPVEELDRIQEYLQNSGLAQRHQRFYSLLDRFRATVADTSSPTPPVTTHPLDGDPPPAPELVIADKEWYVALVKSQCCLRGDVSLLETTELLTKLPPDDLFNVMSCKEFNLSLLCPCLSMGVQRLARGQGSLLLETALQVTLEQLAGVTGSLPVPHKSFLPPPQPQPYWEQLGDVFDEPGFYTRVLSLCRALSQYLLSMSQLPSSLHIPTEKEHLITAFTCTATEVIVWRLLQNQLPLSVDLQWALSCLCLALQQPCVWNKLSTPEYSTHTCSLIYSLRLIIIAVAVSPGDQLLYPEKKKKAKGERDAEEDQVDSAHAGHMCEWQACEIMAELVEGLQSILSLGHHRNSSIPAFLTPTLRNIVISLSRLPLVNSYTRVPPLVWKLGWSPQPGGEFSTTLPEIPVDFLQEKDVFREFLYRINTLGWSSRTQFEETWATLLGVLVTQPITMDQEEETQQEEDLERTQLNVLAVQAITSLVLSAMTLPTAGNPAVSCLEQQPRNKSLKALETRFGRKLAVIRGEVEREIQALVSKRDNVHTYHPYHAWDPVPSLSAASAGTLISHEKLLLQINTEREMGNMDYKLGQVSIHSVWLGNNITPLREEEWGEDEEDEADTPAPTSPPLSPINSRKHRAGVDIHSCSQFLLELYSQWLIPGSPSNRRTPTILISEVVRSLLAVSDLFTERNQFDMMFSTLMELQKLHPPEDEILNQYLVPAICKAAAVLGMDKVIAEPVCRLLETTLRSTHLPSRMGALHGVLYVLECDLLDDTAKQLIPTVSEYLLSNLRAIAHCVNLHNQQHVLVMCAVAFYMMENYPLDVGAEFMAGVIQLCGVMVSASEDSTPSVIYHCVIRGLERLLLSEQLSRVDGEALVKLSVDRVNMPSPHRAMAALGLMLTCMYTAVLASGSDATGVRGQVDSSSAVAEAVGITAGHVGFSSGKEKASPASRPAHSDPQAPDSESIIVAMERVSVLFDRIRKGLPSEARVVSRILPQFLDDFFPPQDVMNKVIGEFLSNQQPYPQFMATVVYKVFQTLHATGQSSMVRDWVLLSLSNFTQRTPVAMAMWSLSCFFVSASTSQWISALLPHVISRMGSSEVVDVNLFCLVAMDFYRHQIDEELDRRAFQSVFETVASPGSPYHQLLGCLQSIHQDTSL</sequence>
<evidence type="ECO:0000256" key="2">
    <source>
        <dbReference type="ARBA" id="ARBA00004123"/>
    </source>
</evidence>
<evidence type="ECO:0000256" key="8">
    <source>
        <dbReference type="ARBA" id="ARBA00068126"/>
    </source>
</evidence>
<feature type="region of interest" description="Disordered" evidence="9">
    <location>
        <begin position="1169"/>
        <end position="1189"/>
    </location>
</feature>
<dbReference type="GO" id="GO:0005737">
    <property type="term" value="C:cytoplasm"/>
    <property type="evidence" value="ECO:0007669"/>
    <property type="project" value="UniProtKB-SubCell"/>
</dbReference>
<dbReference type="CTD" id="3064"/>
<evidence type="ECO:0000256" key="5">
    <source>
        <dbReference type="ARBA" id="ARBA00022490"/>
    </source>
</evidence>
<feature type="compositionally biased region" description="Acidic residues" evidence="9">
    <location>
        <begin position="2711"/>
        <end position="2721"/>
    </location>
</feature>
<feature type="compositionally biased region" description="Low complexity" evidence="9">
    <location>
        <begin position="1099"/>
        <end position="1114"/>
    </location>
</feature>
<protein>
    <recommendedName>
        <fullName evidence="8">Huntingtin</fullName>
    </recommendedName>
</protein>
<evidence type="ECO:0000256" key="7">
    <source>
        <dbReference type="ARBA" id="ARBA00023242"/>
    </source>
</evidence>
<dbReference type="SUPFAM" id="SSF48371">
    <property type="entry name" value="ARM repeat"/>
    <property type="match status" value="2"/>
</dbReference>
<dbReference type="InterPro" id="IPR000091">
    <property type="entry name" value="Huntingtin"/>
</dbReference>
<evidence type="ECO:0000313" key="11">
    <source>
        <dbReference type="RefSeq" id="XP_028270725.1"/>
    </source>
</evidence>
<feature type="compositionally biased region" description="Low complexity" evidence="9">
    <location>
        <begin position="1176"/>
        <end position="1185"/>
    </location>
</feature>
<feature type="region of interest" description="Disordered" evidence="9">
    <location>
        <begin position="1099"/>
        <end position="1118"/>
    </location>
</feature>
<keyword evidence="10" id="KW-1185">Reference proteome</keyword>
<feature type="region of interest" description="Disordered" evidence="9">
    <location>
        <begin position="625"/>
        <end position="644"/>
    </location>
</feature>
<dbReference type="GeneID" id="114441267"/>
<comment type="function">
    <text evidence="1">May play a role in microtubule-mediated transport or vesicle function.</text>
</comment>
<keyword evidence="5" id="KW-0963">Cytoplasm</keyword>
<dbReference type="PANTHER" id="PTHR10170:SF10">
    <property type="entry name" value="HUNTINGTIN"/>
    <property type="match status" value="1"/>
</dbReference>
<feature type="compositionally biased region" description="Low complexity" evidence="9">
    <location>
        <begin position="563"/>
        <end position="606"/>
    </location>
</feature>
<dbReference type="InterPro" id="IPR048411">
    <property type="entry name" value="Htt_N_HEAT_rpt-1"/>
</dbReference>
<dbReference type="InterPro" id="IPR016024">
    <property type="entry name" value="ARM-type_fold"/>
</dbReference>